<feature type="domain" description="FAD-binding PCMH-type" evidence="1">
    <location>
        <begin position="1"/>
        <end position="153"/>
    </location>
</feature>
<dbReference type="GO" id="GO:0016491">
    <property type="term" value="F:oxidoreductase activity"/>
    <property type="evidence" value="ECO:0007669"/>
    <property type="project" value="InterPro"/>
</dbReference>
<accession>K6GNS7</accession>
<dbReference type="InterPro" id="IPR036318">
    <property type="entry name" value="FAD-bd_PCMH-like_sf"/>
</dbReference>
<dbReference type="InterPro" id="IPR016166">
    <property type="entry name" value="FAD-bd_PCMH"/>
</dbReference>
<dbReference type="InterPro" id="IPR016169">
    <property type="entry name" value="FAD-bd_PCMH_sub2"/>
</dbReference>
<sequence>MLDDGLSPMAGGTDLLVPGRKAAGRGVALLEGLPGLDGVAMTAQGLRLGALASLAALERHPVIRERLPVLAQAIACLGSPLIRNMGTMGGNLVTASPAGDTLPALLVLEAVVELASRDGRRHLPVAEFLLGPGRTALGPGEIVAAVRIALPPPGASQHFEKVGRRDALAIAVASLAALIVRDEAGRVVEARLAVGSLAPTARRCPSAEAALPGRRLDREALLEAGRRIRDEISPKGDLRATAAYRREMAGRLPLRLLTLA</sequence>
<reference evidence="2 3" key="1">
    <citation type="submission" date="2012-07" db="EMBL/GenBank/DDBJ databases">
        <title>Draft genome sequence of Desulfovibrio magneticus str. Maddingley MBC34 obtained from a metagenomic sequence of a methanogenic enrichment isolated from coal-seam formation water in Victoria, Australia.</title>
        <authorList>
            <person name="Greenfield P."/>
            <person name="Hendry P."/>
            <person name="Li D."/>
            <person name="Rosewarne C.P."/>
            <person name="Tran-Dinh N."/>
            <person name="Elbourne L.D.H."/>
            <person name="Paulsen I.T."/>
            <person name="Midgley D.J."/>
        </authorList>
    </citation>
    <scope>NUCLEOTIDE SEQUENCE [LARGE SCALE GENOMIC DNA]</scope>
    <source>
        <strain evidence="3">Maddingley MBC34</strain>
    </source>
</reference>
<dbReference type="PANTHER" id="PTHR42659">
    <property type="entry name" value="XANTHINE DEHYDROGENASE SUBUNIT C-RELATED"/>
    <property type="match status" value="1"/>
</dbReference>
<evidence type="ECO:0000313" key="2">
    <source>
        <dbReference type="EMBL" id="EKO38641.1"/>
    </source>
</evidence>
<dbReference type="Gene3D" id="3.30.390.50">
    <property type="entry name" value="CO dehydrogenase flavoprotein, C-terminal domain"/>
    <property type="match status" value="1"/>
</dbReference>
<proteinExistence type="predicted"/>
<dbReference type="InterPro" id="IPR051312">
    <property type="entry name" value="Diverse_Substr_Oxidored"/>
</dbReference>
<dbReference type="PROSITE" id="PS51387">
    <property type="entry name" value="FAD_PCMH"/>
    <property type="match status" value="1"/>
</dbReference>
<name>K6GNS7_9BACT</name>
<dbReference type="Pfam" id="PF03450">
    <property type="entry name" value="CO_deh_flav_C"/>
    <property type="match status" value="1"/>
</dbReference>
<evidence type="ECO:0000313" key="3">
    <source>
        <dbReference type="Proteomes" id="UP000006272"/>
    </source>
</evidence>
<dbReference type="SMART" id="SM01092">
    <property type="entry name" value="CO_deh_flav_C"/>
    <property type="match status" value="1"/>
</dbReference>
<dbReference type="SUPFAM" id="SSF55447">
    <property type="entry name" value="CO dehydrogenase flavoprotein C-terminal domain-like"/>
    <property type="match status" value="1"/>
</dbReference>
<dbReference type="Gene3D" id="3.30.465.10">
    <property type="match status" value="1"/>
</dbReference>
<dbReference type="PANTHER" id="PTHR42659:SF9">
    <property type="entry name" value="XANTHINE DEHYDROGENASE FAD-BINDING SUBUNIT XDHB-RELATED"/>
    <property type="match status" value="1"/>
</dbReference>
<dbReference type="Proteomes" id="UP000006272">
    <property type="component" value="Unassembled WGS sequence"/>
</dbReference>
<comment type="caution">
    <text evidence="2">The sequence shown here is derived from an EMBL/GenBank/DDBJ whole genome shotgun (WGS) entry which is preliminary data.</text>
</comment>
<dbReference type="InterPro" id="IPR005107">
    <property type="entry name" value="CO_DH_flav_C"/>
</dbReference>
<protein>
    <submittedName>
        <fullName evidence="2">Aerobic-type carbon monoxide dehydrogenase, middle subunit CoxM/CutM-like protein</fullName>
    </submittedName>
</protein>
<dbReference type="PATRIC" id="fig|1206767.3.peg.2597"/>
<dbReference type="EMBL" id="ALAO01000226">
    <property type="protein sequence ID" value="EKO38641.1"/>
    <property type="molecule type" value="Genomic_DNA"/>
</dbReference>
<dbReference type="InterPro" id="IPR002346">
    <property type="entry name" value="Mopterin_DH_FAD-bd"/>
</dbReference>
<dbReference type="Pfam" id="PF00941">
    <property type="entry name" value="FAD_binding_5"/>
    <property type="match status" value="1"/>
</dbReference>
<dbReference type="GO" id="GO:0071949">
    <property type="term" value="F:FAD binding"/>
    <property type="evidence" value="ECO:0007669"/>
    <property type="project" value="InterPro"/>
</dbReference>
<gene>
    <name evidence="2" type="ORF">B193_2649</name>
</gene>
<dbReference type="SUPFAM" id="SSF56176">
    <property type="entry name" value="FAD-binding/transporter-associated domain-like"/>
    <property type="match status" value="1"/>
</dbReference>
<dbReference type="InterPro" id="IPR036683">
    <property type="entry name" value="CO_DH_flav_C_dom_sf"/>
</dbReference>
<dbReference type="AlphaFoldDB" id="K6GNS7"/>
<evidence type="ECO:0000259" key="1">
    <source>
        <dbReference type="PROSITE" id="PS51387"/>
    </source>
</evidence>
<organism evidence="2 3">
    <name type="scientific">Solidesulfovibrio magneticus str. Maddingley MBC34</name>
    <dbReference type="NCBI Taxonomy" id="1206767"/>
    <lineage>
        <taxon>Bacteria</taxon>
        <taxon>Pseudomonadati</taxon>
        <taxon>Thermodesulfobacteriota</taxon>
        <taxon>Desulfovibrionia</taxon>
        <taxon>Desulfovibrionales</taxon>
        <taxon>Desulfovibrionaceae</taxon>
        <taxon>Solidesulfovibrio</taxon>
    </lineage>
</organism>